<feature type="region of interest" description="Disordered" evidence="20">
    <location>
        <begin position="93"/>
        <end position="116"/>
    </location>
</feature>
<comment type="catalytic activity">
    <reaction evidence="19">
        <text>an adenosine in mRNA + S-adenosyl-L-methionine = an N(1)-methyladenosine in mRNA + S-adenosyl-L-homocysteine + H(+)</text>
        <dbReference type="Rhea" id="RHEA:55392"/>
        <dbReference type="Rhea" id="RHEA-COMP:12414"/>
        <dbReference type="Rhea" id="RHEA-COMP:12415"/>
        <dbReference type="ChEBI" id="CHEBI:15378"/>
        <dbReference type="ChEBI" id="CHEBI:57856"/>
        <dbReference type="ChEBI" id="CHEBI:59789"/>
        <dbReference type="ChEBI" id="CHEBI:74411"/>
        <dbReference type="ChEBI" id="CHEBI:74491"/>
    </reaction>
</comment>
<dbReference type="PANTHER" id="PTHR13563">
    <property type="entry name" value="TRNA (GUANINE-9-) METHYLTRANSFERASE"/>
    <property type="match status" value="1"/>
</dbReference>
<feature type="compositionally biased region" description="Basic residues" evidence="20">
    <location>
        <begin position="174"/>
        <end position="185"/>
    </location>
</feature>
<evidence type="ECO:0000256" key="6">
    <source>
        <dbReference type="ARBA" id="ARBA00022679"/>
    </source>
</evidence>
<feature type="compositionally biased region" description="Basic and acidic residues" evidence="20">
    <location>
        <begin position="186"/>
        <end position="200"/>
    </location>
</feature>
<evidence type="ECO:0000313" key="22">
    <source>
        <dbReference type="Proteomes" id="UP001652741"/>
    </source>
</evidence>
<evidence type="ECO:0000256" key="8">
    <source>
        <dbReference type="ARBA" id="ARBA00022694"/>
    </source>
</evidence>
<dbReference type="EC" id="2.1.1.221" evidence="3"/>
<gene>
    <name evidence="23" type="primary">trmt10c</name>
</gene>
<feature type="region of interest" description="Disordered" evidence="20">
    <location>
        <begin position="422"/>
        <end position="647"/>
    </location>
</feature>
<keyword evidence="8" id="KW-0819">tRNA processing</keyword>
<dbReference type="GO" id="GO:0005654">
    <property type="term" value="C:nucleoplasm"/>
    <property type="evidence" value="ECO:0007669"/>
    <property type="project" value="TreeGrafter"/>
</dbReference>
<keyword evidence="9" id="KW-0809">Transit peptide</keyword>
<evidence type="ECO:0000256" key="11">
    <source>
        <dbReference type="ARBA" id="ARBA00023128"/>
    </source>
</evidence>
<dbReference type="GO" id="GO:0052905">
    <property type="term" value="F:tRNA (guanosine(9)-N1)-methyltransferase activity"/>
    <property type="evidence" value="ECO:0007669"/>
    <property type="project" value="UniProtKB-EC"/>
</dbReference>
<name>A0A1S3MTT5_SALSA</name>
<evidence type="ECO:0000256" key="3">
    <source>
        <dbReference type="ARBA" id="ARBA00012797"/>
    </source>
</evidence>
<dbReference type="CDD" id="cd18102">
    <property type="entry name" value="Trm10_MRRP1"/>
    <property type="match status" value="1"/>
</dbReference>
<feature type="compositionally biased region" description="Basic and acidic residues" evidence="20">
    <location>
        <begin position="494"/>
        <end position="553"/>
    </location>
</feature>
<dbReference type="GO" id="GO:0070131">
    <property type="term" value="P:positive regulation of mitochondrial translation"/>
    <property type="evidence" value="ECO:0007669"/>
    <property type="project" value="TreeGrafter"/>
</dbReference>
<evidence type="ECO:0000256" key="14">
    <source>
        <dbReference type="ARBA" id="ARBA00030623"/>
    </source>
</evidence>
<keyword evidence="10" id="KW-0175">Coiled coil</keyword>
<comment type="subcellular location">
    <subcellularLocation>
        <location evidence="1">Mitochondrion</location>
    </subcellularLocation>
</comment>
<evidence type="ECO:0000256" key="5">
    <source>
        <dbReference type="ARBA" id="ARBA00022603"/>
    </source>
</evidence>
<dbReference type="InterPro" id="IPR025812">
    <property type="entry name" value="Trm10_C_MTase_dom"/>
</dbReference>
<evidence type="ECO:0000256" key="12">
    <source>
        <dbReference type="ARBA" id="ARBA00029727"/>
    </source>
</evidence>
<feature type="compositionally biased region" description="Basic and acidic residues" evidence="20">
    <location>
        <begin position="560"/>
        <end position="605"/>
    </location>
</feature>
<keyword evidence="5 23" id="KW-0489">Methyltransferase</keyword>
<organism evidence="22 23">
    <name type="scientific">Salmo salar</name>
    <name type="common">Atlantic salmon</name>
    <dbReference type="NCBI Taxonomy" id="8030"/>
    <lineage>
        <taxon>Eukaryota</taxon>
        <taxon>Metazoa</taxon>
        <taxon>Chordata</taxon>
        <taxon>Craniata</taxon>
        <taxon>Vertebrata</taxon>
        <taxon>Euteleostomi</taxon>
        <taxon>Actinopterygii</taxon>
        <taxon>Neopterygii</taxon>
        <taxon>Teleostei</taxon>
        <taxon>Protacanthopterygii</taxon>
        <taxon>Salmoniformes</taxon>
        <taxon>Salmonidae</taxon>
        <taxon>Salmoninae</taxon>
        <taxon>Salmo</taxon>
    </lineage>
</organism>
<evidence type="ECO:0000313" key="23">
    <source>
        <dbReference type="RefSeq" id="XP_014006638.2"/>
    </source>
</evidence>
<accession>A0A1S3MTT5</accession>
<dbReference type="KEGG" id="sasa:106575027"/>
<evidence type="ECO:0000256" key="7">
    <source>
        <dbReference type="ARBA" id="ARBA00022691"/>
    </source>
</evidence>
<evidence type="ECO:0000256" key="2">
    <source>
        <dbReference type="ARBA" id="ARBA00012794"/>
    </source>
</evidence>
<keyword evidence="11" id="KW-0496">Mitochondrion</keyword>
<dbReference type="GeneID" id="106575027"/>
<proteinExistence type="predicted"/>
<evidence type="ECO:0000256" key="9">
    <source>
        <dbReference type="ARBA" id="ARBA00022946"/>
    </source>
</evidence>
<dbReference type="PROSITE" id="PS51675">
    <property type="entry name" value="SAM_MT_TRM10"/>
    <property type="match status" value="1"/>
</dbReference>
<evidence type="ECO:0000256" key="16">
    <source>
        <dbReference type="ARBA" id="ARBA00033019"/>
    </source>
</evidence>
<evidence type="ECO:0000259" key="21">
    <source>
        <dbReference type="PROSITE" id="PS51675"/>
    </source>
</evidence>
<evidence type="ECO:0000256" key="17">
    <source>
        <dbReference type="ARBA" id="ARBA00048278"/>
    </source>
</evidence>
<dbReference type="GO" id="GO:0160106">
    <property type="term" value="F:tRNA (adenine(9)-N1)-methyltransferase activity"/>
    <property type="evidence" value="ECO:0007669"/>
    <property type="project" value="UniProtKB-EC"/>
</dbReference>
<evidence type="ECO:0000256" key="15">
    <source>
        <dbReference type="ARBA" id="ARBA00031759"/>
    </source>
</evidence>
<protein>
    <recommendedName>
        <fullName evidence="4">tRNA methyltransferase 10 homolog C</fullName>
        <ecNumber evidence="2">2.1.1.218</ecNumber>
        <ecNumber evidence="3">2.1.1.221</ecNumber>
    </recommendedName>
    <alternativeName>
        <fullName evidence="14">Mitochondrial ribonuclease P protein 1</fullName>
    </alternativeName>
    <alternativeName>
        <fullName evidence="13">RNA (guanine-9-)-methyltransferase domain-containing protein 1</fullName>
    </alternativeName>
    <alternativeName>
        <fullName evidence="15">mRNA methyladenosine-N(1)-methyltransferase</fullName>
    </alternativeName>
    <alternativeName>
        <fullName evidence="16">tRNA (adenine(9)-N(1))-methyltransferase</fullName>
    </alternativeName>
    <alternativeName>
        <fullName evidence="12">tRNA (guanine(9)-N(1))-methyltransferase</fullName>
    </alternativeName>
</protein>
<feature type="region of interest" description="Disordered" evidence="20">
    <location>
        <begin position="173"/>
        <end position="211"/>
    </location>
</feature>
<dbReference type="PANTHER" id="PTHR13563:SF5">
    <property type="entry name" value="TRNA METHYLTRANSFERASE 10 HOMOLOG C"/>
    <property type="match status" value="1"/>
</dbReference>
<dbReference type="GO" id="GO:0000049">
    <property type="term" value="F:tRNA binding"/>
    <property type="evidence" value="ECO:0007669"/>
    <property type="project" value="TreeGrafter"/>
</dbReference>
<dbReference type="InterPro" id="IPR007356">
    <property type="entry name" value="tRNA_m1G_MeTrfase_euk"/>
</dbReference>
<evidence type="ECO:0000256" key="4">
    <source>
        <dbReference type="ARBA" id="ARBA00014681"/>
    </source>
</evidence>
<feature type="compositionally biased region" description="Gly residues" evidence="20">
    <location>
        <begin position="104"/>
        <end position="116"/>
    </location>
</feature>
<evidence type="ECO:0000256" key="1">
    <source>
        <dbReference type="ARBA" id="ARBA00004173"/>
    </source>
</evidence>
<dbReference type="EC" id="2.1.1.218" evidence="2"/>
<feature type="compositionally biased region" description="Low complexity" evidence="20">
    <location>
        <begin position="623"/>
        <end position="632"/>
    </location>
</feature>
<dbReference type="GO" id="GO:0032259">
    <property type="term" value="P:methylation"/>
    <property type="evidence" value="ECO:0007669"/>
    <property type="project" value="UniProtKB-KW"/>
</dbReference>
<dbReference type="Gene3D" id="3.40.1280.30">
    <property type="match status" value="1"/>
</dbReference>
<dbReference type="AlphaFoldDB" id="A0A1S3MTT5"/>
<evidence type="ECO:0000256" key="19">
    <source>
        <dbReference type="ARBA" id="ARBA00048481"/>
    </source>
</evidence>
<keyword evidence="7" id="KW-0949">S-adenosyl-L-methionine</keyword>
<evidence type="ECO:0000256" key="10">
    <source>
        <dbReference type="ARBA" id="ARBA00023054"/>
    </source>
</evidence>
<sequence>MYHQTIEMMRFLTTPLLNELRRRLPLVSTVANKHLPITSLLPPHHSATPRRPLYTGATLRKDVPLPQSKADQTEEKLDLDIWKSVMRLQVPGVEEEEEEKLGGEEGGGDCAAGGVTGQEEISPLEATRELVVMWRHAGKLVPETMTDEELGILAELQTKSSKKKYLKYLAVKEGHKKSHKQKQEKKKAERSERIQEDNRIRPGGLRGGGEEEGELRNTFLLQFWGRSLDKLLGWRSAQAMVFGQPLVFDMSYEQQMTRREVENTVSQLMEVEGWNRRAADPFHLHFCNLQPDGGYRRELVKRYGAEAWERLLVTSTERRHVDLFPRDDLVYLTADSPNVLRTFDNSKVYIVGSMVDRSIQSGLSLANAKRLKLNTARLPLDDFLQWETGAKNLTLDQMVRILLTLKERGRWEEALEHVPKRKHDGFYQEKPQQDRDRGSDKDRRFFSGRTRGDTGFRAGDRDCDRTFRSGDRERSFSRRDSVLKSGDSDGSIRTGDRGDRDRDRDRSIRTGDRGDRDRERDSDRSIRTGDREGDRAIRTGDRGDRDSMEEWRQRQMNVVVRERGSTSRHKDSVFSSRDRGDRDRDSTEERRHKDSVFSSRDRVTVSKEAGPTGDSEDRQNTQTTTRLRTSLKSKMEDRNSTAKSGKK</sequence>
<comment type="catalytic activity">
    <reaction evidence="17">
        <text>adenosine(9) in tRNA + S-adenosyl-L-methionine = N(1)-methyladenosine(9) in tRNA + S-adenosyl-L-homocysteine + H(+)</text>
        <dbReference type="Rhea" id="RHEA:43148"/>
        <dbReference type="Rhea" id="RHEA-COMP:10363"/>
        <dbReference type="Rhea" id="RHEA-COMP:10364"/>
        <dbReference type="ChEBI" id="CHEBI:15378"/>
        <dbReference type="ChEBI" id="CHEBI:57856"/>
        <dbReference type="ChEBI" id="CHEBI:59789"/>
        <dbReference type="ChEBI" id="CHEBI:74411"/>
        <dbReference type="ChEBI" id="CHEBI:74491"/>
        <dbReference type="EC" id="2.1.1.218"/>
    </reaction>
</comment>
<feature type="domain" description="SAM-dependent MTase TRM10-type" evidence="21">
    <location>
        <begin position="232"/>
        <end position="425"/>
    </location>
</feature>
<dbReference type="GO" id="GO:0097745">
    <property type="term" value="P:mitochondrial tRNA 5'-end processing"/>
    <property type="evidence" value="ECO:0007669"/>
    <property type="project" value="TreeGrafter"/>
</dbReference>
<evidence type="ECO:0000256" key="20">
    <source>
        <dbReference type="SAM" id="MobiDB-lite"/>
    </source>
</evidence>
<dbReference type="InterPro" id="IPR038459">
    <property type="entry name" value="MT_TRM10-typ_sf"/>
</dbReference>
<dbReference type="Proteomes" id="UP001652741">
    <property type="component" value="Chromosome ssa17"/>
</dbReference>
<feature type="compositionally biased region" description="Basic and acidic residues" evidence="20">
    <location>
        <begin position="422"/>
        <end position="482"/>
    </location>
</feature>
<evidence type="ECO:0000256" key="13">
    <source>
        <dbReference type="ARBA" id="ARBA00029803"/>
    </source>
</evidence>
<reference evidence="23" key="1">
    <citation type="submission" date="2025-08" db="UniProtKB">
        <authorList>
            <consortium name="RefSeq"/>
        </authorList>
    </citation>
    <scope>IDENTIFICATION</scope>
</reference>
<evidence type="ECO:0000256" key="18">
    <source>
        <dbReference type="ARBA" id="ARBA00048434"/>
    </source>
</evidence>
<dbReference type="RefSeq" id="XP_014006638.2">
    <property type="nucleotide sequence ID" value="XM_014151163.2"/>
</dbReference>
<comment type="catalytic activity">
    <reaction evidence="18">
        <text>guanosine(9) in tRNA + S-adenosyl-L-methionine = N(1)-methylguanosine(9) in tRNA + S-adenosyl-L-homocysteine + H(+)</text>
        <dbReference type="Rhea" id="RHEA:43156"/>
        <dbReference type="Rhea" id="RHEA-COMP:10367"/>
        <dbReference type="Rhea" id="RHEA-COMP:10368"/>
        <dbReference type="ChEBI" id="CHEBI:15378"/>
        <dbReference type="ChEBI" id="CHEBI:57856"/>
        <dbReference type="ChEBI" id="CHEBI:59789"/>
        <dbReference type="ChEBI" id="CHEBI:73542"/>
        <dbReference type="ChEBI" id="CHEBI:74269"/>
        <dbReference type="EC" id="2.1.1.221"/>
    </reaction>
</comment>
<dbReference type="GO" id="GO:0005739">
    <property type="term" value="C:mitochondrion"/>
    <property type="evidence" value="ECO:0007669"/>
    <property type="project" value="UniProtKB-SubCell"/>
</dbReference>
<keyword evidence="22" id="KW-1185">Reference proteome</keyword>
<dbReference type="InterPro" id="IPR028564">
    <property type="entry name" value="MT_TRM10-typ"/>
</dbReference>
<keyword evidence="6" id="KW-0808">Transferase</keyword>